<keyword evidence="2" id="KW-0808">Transferase</keyword>
<dbReference type="GO" id="GO:0005524">
    <property type="term" value="F:ATP binding"/>
    <property type="evidence" value="ECO:0007669"/>
    <property type="project" value="InterPro"/>
</dbReference>
<dbReference type="EMBL" id="ANOG01000785">
    <property type="protein sequence ID" value="EMI17537.1"/>
    <property type="molecule type" value="Genomic_DNA"/>
</dbReference>
<dbReference type="SUPFAM" id="SSF56112">
    <property type="entry name" value="Protein kinase-like (PK-like)"/>
    <property type="match status" value="1"/>
</dbReference>
<keyword evidence="3" id="KW-1185">Reference proteome</keyword>
<sequence length="312" mass="35009">MGLFDSLKAKFNSASNNGTKAAKADGKVNLKANARINVELRFDRMRTSATGTMSNFFVATDRVHKRTVGVKLLDVEKMEQFEARFKGLKKPSEGEIALGMKHPNVVETYEAGLTSKGQPILVMEYVEGPSLQHVIVNRQEANLKGKRMGLIRQMAEAIRYVHSRGFIHRDICPRNFICFPDFSGLKLIDFGLTVPATRHFMAPGNRTGTPLYMSPEIVRRRSTDFRVDIFSFGITCYCLCCFEHPWQGDVVNGKAALHHDTSPPKDLLDRCPEVEPRLARAIMGALQPNVDKRTASMDQFLQAIKSLEGIDY</sequence>
<dbReference type="PANTHER" id="PTHR44167">
    <property type="entry name" value="OVARIAN-SPECIFIC SERINE/THREONINE-PROTEIN KINASE LOK-RELATED"/>
    <property type="match status" value="1"/>
</dbReference>
<reference evidence="2 3" key="1">
    <citation type="journal article" date="2013" name="Mar. Genomics">
        <title>Expression of sulfatases in Rhodopirellula baltica and the diversity of sulfatases in the genus Rhodopirellula.</title>
        <authorList>
            <person name="Wegner C.E."/>
            <person name="Richter-Heitmann T."/>
            <person name="Klindworth A."/>
            <person name="Klockow C."/>
            <person name="Richter M."/>
            <person name="Achstetter T."/>
            <person name="Glockner F.O."/>
            <person name="Harder J."/>
        </authorList>
    </citation>
    <scope>NUCLEOTIDE SEQUENCE [LARGE SCALE GENOMIC DNA]</scope>
    <source>
        <strain evidence="2 3">SM1</strain>
    </source>
</reference>
<keyword evidence="2" id="KW-0418">Kinase</keyword>
<dbReference type="RefSeq" id="WP_008703423.1">
    <property type="nucleotide sequence ID" value="NZ_ANOG01000785.1"/>
</dbReference>
<dbReference type="Gene3D" id="3.30.200.20">
    <property type="entry name" value="Phosphorylase Kinase, domain 1"/>
    <property type="match status" value="1"/>
</dbReference>
<organism evidence="2 3">
    <name type="scientific">Rhodopirellula maiorica SM1</name>
    <dbReference type="NCBI Taxonomy" id="1265738"/>
    <lineage>
        <taxon>Bacteria</taxon>
        <taxon>Pseudomonadati</taxon>
        <taxon>Planctomycetota</taxon>
        <taxon>Planctomycetia</taxon>
        <taxon>Pirellulales</taxon>
        <taxon>Pirellulaceae</taxon>
        <taxon>Novipirellula</taxon>
    </lineage>
</organism>
<gene>
    <name evidence="2" type="ORF">RMSM_05530</name>
</gene>
<dbReference type="Pfam" id="PF00069">
    <property type="entry name" value="Pkinase"/>
    <property type="match status" value="1"/>
</dbReference>
<comment type="caution">
    <text evidence="2">The sequence shown here is derived from an EMBL/GenBank/DDBJ whole genome shotgun (WGS) entry which is preliminary data.</text>
</comment>
<dbReference type="InterPro" id="IPR000719">
    <property type="entry name" value="Prot_kinase_dom"/>
</dbReference>
<name>M5RQ69_9BACT</name>
<evidence type="ECO:0000313" key="2">
    <source>
        <dbReference type="EMBL" id="EMI17537.1"/>
    </source>
</evidence>
<dbReference type="CDD" id="cd14014">
    <property type="entry name" value="STKc_PknB_like"/>
    <property type="match status" value="1"/>
</dbReference>
<proteinExistence type="predicted"/>
<evidence type="ECO:0000259" key="1">
    <source>
        <dbReference type="PROSITE" id="PS50011"/>
    </source>
</evidence>
<dbReference type="PROSITE" id="PS50011">
    <property type="entry name" value="PROTEIN_KINASE_DOM"/>
    <property type="match status" value="1"/>
</dbReference>
<dbReference type="AlphaFoldDB" id="M5RQ69"/>
<feature type="domain" description="Protein kinase" evidence="1">
    <location>
        <begin position="42"/>
        <end position="312"/>
    </location>
</feature>
<dbReference type="EC" id="2.7.-.-" evidence="2"/>
<dbReference type="PATRIC" id="fig|1265738.3.peg.5538"/>
<protein>
    <submittedName>
        <fullName evidence="2">Serine/threonine-protein kinase</fullName>
        <ecNumber evidence="2">2.7.-.-</ecNumber>
    </submittedName>
</protein>
<dbReference type="Gene3D" id="1.10.510.10">
    <property type="entry name" value="Transferase(Phosphotransferase) domain 1"/>
    <property type="match status" value="1"/>
</dbReference>
<evidence type="ECO:0000313" key="3">
    <source>
        <dbReference type="Proteomes" id="UP000011991"/>
    </source>
</evidence>
<dbReference type="InterPro" id="IPR011009">
    <property type="entry name" value="Kinase-like_dom_sf"/>
</dbReference>
<dbReference type="GO" id="GO:0004674">
    <property type="term" value="F:protein serine/threonine kinase activity"/>
    <property type="evidence" value="ECO:0007669"/>
    <property type="project" value="TreeGrafter"/>
</dbReference>
<dbReference type="OrthoDB" id="6111975at2"/>
<accession>M5RQ69</accession>
<dbReference type="PANTHER" id="PTHR44167:SF24">
    <property type="entry name" value="SERINE_THREONINE-PROTEIN KINASE CHK2"/>
    <property type="match status" value="1"/>
</dbReference>
<dbReference type="Proteomes" id="UP000011991">
    <property type="component" value="Unassembled WGS sequence"/>
</dbReference>